<feature type="domain" description="Glycosyltransferase subfamily 4-like N-terminal" evidence="3">
    <location>
        <begin position="20"/>
        <end position="187"/>
    </location>
</feature>
<dbReference type="Proteomes" id="UP000256877">
    <property type="component" value="Unassembled WGS sequence"/>
</dbReference>
<dbReference type="AlphaFoldDB" id="A0A371QW20"/>
<dbReference type="PANTHER" id="PTHR46401">
    <property type="entry name" value="GLYCOSYLTRANSFERASE WBBK-RELATED"/>
    <property type="match status" value="1"/>
</dbReference>
<evidence type="ECO:0000256" key="1">
    <source>
        <dbReference type="SAM" id="Coils"/>
    </source>
</evidence>
<evidence type="ECO:0000313" key="6">
    <source>
        <dbReference type="Proteomes" id="UP000256877"/>
    </source>
</evidence>
<sequence length="387" mass="45416">MNILLVPPNDLITNALPNRLFHLAKYWTTRHRLYLLRYPNYPTSTNIERQLERIDIVYKANPAKNPGTYYIKNATRIKDALKKTIEREPIDVIIHANILPSYYAVKLAKKYKIKTIFDYLDHYPESAAVYYKNHIAKKIVYTAVSLATRYNLKNSDTTVTVSYTLKQILEKYTKKPIHLIPNGVDTSIFKPHPKEVAKKTLALEQHQPVLLYHGSITEWIDYDILLKTTAKLKPKHPNILLLLVGKIYKENEKAEIQQKIKQLNIEKNILIHAPQPQEKIPLYISASDIVIAPFKNLNMNYGTPVKIFESLSCQTPTFVPDIPEFRIWFGNYLEYYRSLDDLITKIDYVLNQYDNIIYKLKQAREYIKENFDWEKLADKYENIIKLL</sequence>
<dbReference type="Gene3D" id="3.40.50.2000">
    <property type="entry name" value="Glycogen Phosphorylase B"/>
    <property type="match status" value="2"/>
</dbReference>
<dbReference type="OrthoDB" id="42754at2157"/>
<feature type="domain" description="Glycosyl transferase family 1" evidence="2">
    <location>
        <begin position="196"/>
        <end position="332"/>
    </location>
</feature>
<evidence type="ECO:0000313" key="4">
    <source>
        <dbReference type="EMBL" id="RFA94296.1"/>
    </source>
</evidence>
<evidence type="ECO:0000313" key="5">
    <source>
        <dbReference type="EMBL" id="RFA94995.1"/>
    </source>
</evidence>
<evidence type="ECO:0000313" key="7">
    <source>
        <dbReference type="Proteomes" id="UP000257123"/>
    </source>
</evidence>
<name>A0A371QW20_9CREN</name>
<feature type="coiled-coil region" evidence="1">
    <location>
        <begin position="246"/>
        <end position="273"/>
    </location>
</feature>
<dbReference type="GO" id="GO:0016757">
    <property type="term" value="F:glycosyltransferase activity"/>
    <property type="evidence" value="ECO:0007669"/>
    <property type="project" value="InterPro"/>
</dbReference>
<organism evidence="4 7">
    <name type="scientific">Pyrobaculum aerophilum</name>
    <dbReference type="NCBI Taxonomy" id="13773"/>
    <lineage>
        <taxon>Archaea</taxon>
        <taxon>Thermoproteota</taxon>
        <taxon>Thermoprotei</taxon>
        <taxon>Thermoproteales</taxon>
        <taxon>Thermoproteaceae</taxon>
        <taxon>Pyrobaculum</taxon>
    </lineage>
</organism>
<dbReference type="Proteomes" id="UP000257123">
    <property type="component" value="Unassembled WGS sequence"/>
</dbReference>
<evidence type="ECO:0000259" key="3">
    <source>
        <dbReference type="Pfam" id="PF13439"/>
    </source>
</evidence>
<keyword evidence="1" id="KW-0175">Coiled coil</keyword>
<dbReference type="EMBL" id="NMUF01000066">
    <property type="protein sequence ID" value="RFA94995.1"/>
    <property type="molecule type" value="Genomic_DNA"/>
</dbReference>
<dbReference type="EMBL" id="NMUE01000039">
    <property type="protein sequence ID" value="RFA94296.1"/>
    <property type="molecule type" value="Genomic_DNA"/>
</dbReference>
<comment type="caution">
    <text evidence="4">The sequence shown here is derived from an EMBL/GenBank/DDBJ whole genome shotgun (WGS) entry which is preliminary data.</text>
</comment>
<proteinExistence type="predicted"/>
<dbReference type="PANTHER" id="PTHR46401:SF8">
    <property type="entry name" value="BLL6006 PROTEIN"/>
    <property type="match status" value="1"/>
</dbReference>
<dbReference type="Pfam" id="PF13439">
    <property type="entry name" value="Glyco_transf_4"/>
    <property type="match status" value="1"/>
</dbReference>
<dbReference type="SUPFAM" id="SSF53756">
    <property type="entry name" value="UDP-Glycosyltransferase/glycogen phosphorylase"/>
    <property type="match status" value="1"/>
</dbReference>
<accession>A0A371QW20</accession>
<dbReference type="RefSeq" id="WP_116421692.1">
    <property type="nucleotide sequence ID" value="NZ_NMUE01000039.1"/>
</dbReference>
<dbReference type="InterPro" id="IPR028098">
    <property type="entry name" value="Glyco_trans_4-like_N"/>
</dbReference>
<dbReference type="InterPro" id="IPR001296">
    <property type="entry name" value="Glyco_trans_1"/>
</dbReference>
<reference evidence="6 7" key="1">
    <citation type="submission" date="2017-07" db="EMBL/GenBank/DDBJ databases">
        <title>Draft genome sequence of aerobic hyperthermophilic archaea, Pyrobaculum aerophilum YKB31 and YKB32.</title>
        <authorList>
            <person name="Mochizuki T."/>
            <person name="Berliner A.J."/>
            <person name="Yoshida-Takashima Y."/>
            <person name="Takaki Y."/>
            <person name="Nunoura T."/>
            <person name="Takai K."/>
        </authorList>
    </citation>
    <scope>NUCLEOTIDE SEQUENCE [LARGE SCALE GENOMIC DNA]</scope>
    <source>
        <strain evidence="4 7">YKB31</strain>
        <strain evidence="5 6">YKB32</strain>
    </source>
</reference>
<evidence type="ECO:0008006" key="8">
    <source>
        <dbReference type="Google" id="ProtNLM"/>
    </source>
</evidence>
<dbReference type="Pfam" id="PF00534">
    <property type="entry name" value="Glycos_transf_1"/>
    <property type="match status" value="1"/>
</dbReference>
<evidence type="ECO:0000259" key="2">
    <source>
        <dbReference type="Pfam" id="PF00534"/>
    </source>
</evidence>
<gene>
    <name evidence="4" type="ORF">CGL51_10480</name>
    <name evidence="5" type="ORF">CGL52_13515</name>
</gene>
<protein>
    <recommendedName>
        <fullName evidence="8">Glycosyltransferase (Type 1)</fullName>
    </recommendedName>
</protein>